<evidence type="ECO:0000313" key="2">
    <source>
        <dbReference type="EMBL" id="SHD75594.1"/>
    </source>
</evidence>
<dbReference type="GO" id="GO:0016747">
    <property type="term" value="F:acyltransferase activity, transferring groups other than amino-acyl groups"/>
    <property type="evidence" value="ECO:0007669"/>
    <property type="project" value="InterPro"/>
</dbReference>
<dbReference type="CDD" id="cd04301">
    <property type="entry name" value="NAT_SF"/>
    <property type="match status" value="1"/>
</dbReference>
<dbReference type="InterPro" id="IPR000182">
    <property type="entry name" value="GNAT_dom"/>
</dbReference>
<dbReference type="AlphaFoldDB" id="A0A1M4PJE9"/>
<keyword evidence="3" id="KW-1185">Reference proteome</keyword>
<evidence type="ECO:0000259" key="1">
    <source>
        <dbReference type="PROSITE" id="PS51186"/>
    </source>
</evidence>
<dbReference type="RefSeq" id="WP_025640244.1">
    <property type="nucleotide sequence ID" value="NZ_LT669839.1"/>
</dbReference>
<organism evidence="2 3">
    <name type="scientific">[Clostridium] ultunense Esp</name>
    <dbReference type="NCBI Taxonomy" id="1288971"/>
    <lineage>
        <taxon>Bacteria</taxon>
        <taxon>Bacillati</taxon>
        <taxon>Bacillota</taxon>
        <taxon>Tissierellia</taxon>
        <taxon>Tissierellales</taxon>
        <taxon>Tepidimicrobiaceae</taxon>
        <taxon>Schnuerera</taxon>
    </lineage>
</organism>
<dbReference type="Pfam" id="PF00583">
    <property type="entry name" value="Acetyltransf_1"/>
    <property type="match status" value="1"/>
</dbReference>
<gene>
    <name evidence="2" type="ORF">CUESP1_0195</name>
</gene>
<dbReference type="OrthoDB" id="9775804at2"/>
<proteinExistence type="predicted"/>
<evidence type="ECO:0000313" key="3">
    <source>
        <dbReference type="Proteomes" id="UP000245423"/>
    </source>
</evidence>
<dbReference type="Gene3D" id="3.40.630.30">
    <property type="match status" value="1"/>
</dbReference>
<accession>A0A1M4PJE9</accession>
<protein>
    <recommendedName>
        <fullName evidence="1">N-acetyltransferase domain-containing protein</fullName>
    </recommendedName>
</protein>
<dbReference type="EMBL" id="LT669839">
    <property type="protein sequence ID" value="SHD75594.1"/>
    <property type="molecule type" value="Genomic_DNA"/>
</dbReference>
<reference evidence="2 3" key="1">
    <citation type="submission" date="2016-11" db="EMBL/GenBank/DDBJ databases">
        <authorList>
            <person name="Manzoor S."/>
        </authorList>
    </citation>
    <scope>NUCLEOTIDE SEQUENCE [LARGE SCALE GENOMIC DNA]</scope>
    <source>
        <strain evidence="2">Clostridium ultunense strain Esp</strain>
    </source>
</reference>
<name>A0A1M4PJE9_9FIRM</name>
<dbReference type="Proteomes" id="UP000245423">
    <property type="component" value="Chromosome 1"/>
</dbReference>
<sequence>MGVLKSYRNMGVGFTLLAKCINDMLQRNINEVVLDVHSDRLMGIVKKTCKSHGILYDIEECFNYLHKFEERNKYEQLMLPGLD</sequence>
<dbReference type="SUPFAM" id="SSF55729">
    <property type="entry name" value="Acyl-CoA N-acyltransferases (Nat)"/>
    <property type="match status" value="1"/>
</dbReference>
<dbReference type="PROSITE" id="PS51186">
    <property type="entry name" value="GNAT"/>
    <property type="match status" value="1"/>
</dbReference>
<feature type="domain" description="N-acetyltransferase" evidence="1">
    <location>
        <begin position="1"/>
        <end position="80"/>
    </location>
</feature>
<dbReference type="InterPro" id="IPR016181">
    <property type="entry name" value="Acyl_CoA_acyltransferase"/>
</dbReference>